<dbReference type="Proteomes" id="UP001153678">
    <property type="component" value="Unassembled WGS sequence"/>
</dbReference>
<sequence length="129" mass="15365">EVKKVNKIFADFCRNEIGGKDIQEIRTKLNGRTLSQILEENEDYETEKDELTRKKGELEAEIILLTNSRINQIQEKERIITRLKEEKTDLEKKYKKKSKQLDEEQCENNKLTKQIEGLEEQIKQLQKDK</sequence>
<feature type="coiled-coil region" evidence="1">
    <location>
        <begin position="34"/>
        <end position="128"/>
    </location>
</feature>
<gene>
    <name evidence="2" type="ORF">FWILDA_LOCUS19461</name>
</gene>
<feature type="non-terminal residue" evidence="2">
    <location>
        <position position="1"/>
    </location>
</feature>
<proteinExistence type="predicted"/>
<evidence type="ECO:0000313" key="3">
    <source>
        <dbReference type="Proteomes" id="UP001153678"/>
    </source>
</evidence>
<protein>
    <submittedName>
        <fullName evidence="2">6431_t:CDS:1</fullName>
    </submittedName>
</protein>
<evidence type="ECO:0000313" key="2">
    <source>
        <dbReference type="EMBL" id="CAI2200220.1"/>
    </source>
</evidence>
<reference evidence="2" key="1">
    <citation type="submission" date="2022-08" db="EMBL/GenBank/DDBJ databases">
        <authorList>
            <person name="Kallberg Y."/>
            <person name="Tangrot J."/>
            <person name="Rosling A."/>
        </authorList>
    </citation>
    <scope>NUCLEOTIDE SEQUENCE</scope>
    <source>
        <strain evidence="2">Wild A</strain>
    </source>
</reference>
<keyword evidence="1" id="KW-0175">Coiled coil</keyword>
<comment type="caution">
    <text evidence="2">The sequence shown here is derived from an EMBL/GenBank/DDBJ whole genome shotgun (WGS) entry which is preliminary data.</text>
</comment>
<dbReference type="EMBL" id="CAMKVN010023713">
    <property type="protein sequence ID" value="CAI2200220.1"/>
    <property type="molecule type" value="Genomic_DNA"/>
</dbReference>
<keyword evidence="3" id="KW-1185">Reference proteome</keyword>
<accession>A0A9W4X7D2</accession>
<organism evidence="2 3">
    <name type="scientific">Funneliformis geosporum</name>
    <dbReference type="NCBI Taxonomy" id="1117311"/>
    <lineage>
        <taxon>Eukaryota</taxon>
        <taxon>Fungi</taxon>
        <taxon>Fungi incertae sedis</taxon>
        <taxon>Mucoromycota</taxon>
        <taxon>Glomeromycotina</taxon>
        <taxon>Glomeromycetes</taxon>
        <taxon>Glomerales</taxon>
        <taxon>Glomeraceae</taxon>
        <taxon>Funneliformis</taxon>
    </lineage>
</organism>
<dbReference type="AlphaFoldDB" id="A0A9W4X7D2"/>
<name>A0A9W4X7D2_9GLOM</name>
<evidence type="ECO:0000256" key="1">
    <source>
        <dbReference type="SAM" id="Coils"/>
    </source>
</evidence>